<keyword evidence="5 6" id="KW-0472">Membrane</keyword>
<keyword evidence="9" id="KW-1185">Reference proteome</keyword>
<keyword evidence="8" id="KW-0808">Transferase</keyword>
<evidence type="ECO:0000256" key="4">
    <source>
        <dbReference type="ARBA" id="ARBA00022989"/>
    </source>
</evidence>
<dbReference type="Pfam" id="PF01757">
    <property type="entry name" value="Acyl_transf_3"/>
    <property type="match status" value="1"/>
</dbReference>
<sequence>MLKRIRSILITVINAYGQGATMSNRIYSIDSLRAIAIFFVVIAHVSPFLGFDTYGTYVFFVLDTIGQFDVPIFFVTSGYFFAKKVDHSNVSAYTRYSVQKLSSLYLFGILIALAATVGVALIHDQNVIDALLTHLFEDNSLIQLLYYGDAISIHLWFLTGLIFSICFVSLFVAVEKSHYVLPVATVTHVLGILSQNYPMIVDFSYQTQDALFFGFFYVALGFHIRSSDWTISENRSRLYLGAFCILLMIQLLEQYIIVYHIHGLTFGQDIYWTEFTVSTVPLVFVLFAYALSNPDLGKGTILPDLGEYAVGVYLVHLPVFNVLLALNDIIVPIIGIDLRTTVLWHLFITPFVYVLSLALYILIAKMGIIEIGGSHIPWFSYVRTRLRTLRSDREVTAD</sequence>
<feature type="transmembrane region" description="Helical" evidence="6">
    <location>
        <begin position="238"/>
        <end position="258"/>
    </location>
</feature>
<keyword evidence="3 6" id="KW-0812">Transmembrane</keyword>
<dbReference type="GO" id="GO:0009246">
    <property type="term" value="P:enterobacterial common antigen biosynthetic process"/>
    <property type="evidence" value="ECO:0007669"/>
    <property type="project" value="TreeGrafter"/>
</dbReference>
<gene>
    <name evidence="8" type="ORF">MW046_18270</name>
</gene>
<evidence type="ECO:0000256" key="5">
    <source>
        <dbReference type="ARBA" id="ARBA00023136"/>
    </source>
</evidence>
<keyword evidence="8" id="KW-0614">Plasmid</keyword>
<comment type="subcellular location">
    <subcellularLocation>
        <location evidence="1">Cell membrane</location>
        <topology evidence="1">Multi-pass membrane protein</topology>
    </subcellularLocation>
</comment>
<feature type="transmembrane region" description="Helical" evidence="6">
    <location>
        <begin position="153"/>
        <end position="172"/>
    </location>
</feature>
<evidence type="ECO:0000256" key="2">
    <source>
        <dbReference type="ARBA" id="ARBA00022475"/>
    </source>
</evidence>
<dbReference type="KEGG" id="haad:MW046_18270"/>
<dbReference type="GO" id="GO:0016413">
    <property type="term" value="F:O-acetyltransferase activity"/>
    <property type="evidence" value="ECO:0007669"/>
    <property type="project" value="TreeGrafter"/>
</dbReference>
<reference evidence="8" key="1">
    <citation type="submission" date="2022-04" db="EMBL/GenBank/DDBJ databases">
        <title>Halocatena sp. nov., isolated from a salt lake.</title>
        <authorList>
            <person name="Cui H.-L."/>
        </authorList>
    </citation>
    <scope>NUCLEOTIDE SEQUENCE</scope>
    <source>
        <strain evidence="8">AD-1</strain>
        <plasmid evidence="8">unnamed3</plasmid>
    </source>
</reference>
<dbReference type="InterPro" id="IPR002656">
    <property type="entry name" value="Acyl_transf_3_dom"/>
</dbReference>
<dbReference type="RefSeq" id="WP_247995657.1">
    <property type="nucleotide sequence ID" value="NZ_CP096022.1"/>
</dbReference>
<feature type="transmembrane region" description="Helical" evidence="6">
    <location>
        <begin position="342"/>
        <end position="363"/>
    </location>
</feature>
<dbReference type="AlphaFoldDB" id="A0A8U0AAP3"/>
<feature type="transmembrane region" description="Helical" evidence="6">
    <location>
        <begin position="32"/>
        <end position="51"/>
    </location>
</feature>
<proteinExistence type="predicted"/>
<feature type="transmembrane region" description="Helical" evidence="6">
    <location>
        <begin position="312"/>
        <end position="336"/>
    </location>
</feature>
<feature type="transmembrane region" description="Helical" evidence="6">
    <location>
        <begin position="57"/>
        <end position="82"/>
    </location>
</feature>
<feature type="transmembrane region" description="Helical" evidence="6">
    <location>
        <begin position="179"/>
        <end position="198"/>
    </location>
</feature>
<protein>
    <submittedName>
        <fullName evidence="8">Acyltransferase</fullName>
    </submittedName>
</protein>
<feature type="transmembrane region" description="Helical" evidence="6">
    <location>
        <begin position="210"/>
        <end position="226"/>
    </location>
</feature>
<feature type="domain" description="Acyltransferase 3" evidence="7">
    <location>
        <begin position="26"/>
        <end position="360"/>
    </location>
</feature>
<keyword evidence="4 6" id="KW-1133">Transmembrane helix</keyword>
<feature type="transmembrane region" description="Helical" evidence="6">
    <location>
        <begin position="103"/>
        <end position="122"/>
    </location>
</feature>
<dbReference type="Proteomes" id="UP000831768">
    <property type="component" value="Plasmid unnamed3"/>
</dbReference>
<dbReference type="EMBL" id="CP096022">
    <property type="protein sequence ID" value="UPM45003.1"/>
    <property type="molecule type" value="Genomic_DNA"/>
</dbReference>
<evidence type="ECO:0000313" key="8">
    <source>
        <dbReference type="EMBL" id="UPM45003.1"/>
    </source>
</evidence>
<dbReference type="GO" id="GO:0005886">
    <property type="term" value="C:plasma membrane"/>
    <property type="evidence" value="ECO:0007669"/>
    <property type="project" value="UniProtKB-SubCell"/>
</dbReference>
<dbReference type="PANTHER" id="PTHR40074:SF2">
    <property type="entry name" value="O-ACETYLTRANSFERASE WECH"/>
    <property type="match status" value="1"/>
</dbReference>
<accession>A0A8U0AAP3</accession>
<name>A0A8U0AAP3_9EURY</name>
<dbReference type="GeneID" id="71930035"/>
<evidence type="ECO:0000256" key="3">
    <source>
        <dbReference type="ARBA" id="ARBA00022692"/>
    </source>
</evidence>
<evidence type="ECO:0000256" key="6">
    <source>
        <dbReference type="SAM" id="Phobius"/>
    </source>
</evidence>
<keyword evidence="2" id="KW-1003">Cell membrane</keyword>
<keyword evidence="8" id="KW-0012">Acyltransferase</keyword>
<evidence type="ECO:0000259" key="7">
    <source>
        <dbReference type="Pfam" id="PF01757"/>
    </source>
</evidence>
<feature type="transmembrane region" description="Helical" evidence="6">
    <location>
        <begin position="270"/>
        <end position="291"/>
    </location>
</feature>
<geneLocation type="plasmid" evidence="8 9">
    <name>unnamed3</name>
</geneLocation>
<evidence type="ECO:0000313" key="9">
    <source>
        <dbReference type="Proteomes" id="UP000831768"/>
    </source>
</evidence>
<dbReference type="PANTHER" id="PTHR40074">
    <property type="entry name" value="O-ACETYLTRANSFERASE WECH"/>
    <property type="match status" value="1"/>
</dbReference>
<evidence type="ECO:0000256" key="1">
    <source>
        <dbReference type="ARBA" id="ARBA00004651"/>
    </source>
</evidence>
<organism evidence="8 9">
    <name type="scientific">Halocatena salina</name>
    <dbReference type="NCBI Taxonomy" id="2934340"/>
    <lineage>
        <taxon>Archaea</taxon>
        <taxon>Methanobacteriati</taxon>
        <taxon>Methanobacteriota</taxon>
        <taxon>Stenosarchaea group</taxon>
        <taxon>Halobacteria</taxon>
        <taxon>Halobacteriales</taxon>
        <taxon>Natronomonadaceae</taxon>
        <taxon>Halocatena</taxon>
    </lineage>
</organism>